<name>A0A560IAL8_9PROT</name>
<gene>
    <name evidence="2" type="ORF">FBZ92_11371</name>
</gene>
<sequence length="529" mass="57400">MKHRILGALVVLLLPAGQATATLPPNPDPLLQSVDTYIPAPHCIQPTAHPETACAGKDRVYCELADRIMASHAPKEERREGLELIVSALRKQDRWASSARVWRQLEPLEGGSPLFLSLPYGGWELAPLQDAQRAVDLCLTEYAHARIGAADAKIATMEAPALLHQAQAYKAFILARMRDPAAAALVQSLKGPALDTATGPANAWDRSPLSLAAAEVGDIDLAYQLAPNPLMRNAVTQIALAQGKFDLALASLKRPSTTTGQTIQMRMLALVRLAQAGRLAEAHQWAEAWDGEPPQTDRGRNGPLYAPVVAKLDQSTVPLDAFTADREMVYWSPRGLAMSAIRHDETAKAVQILTDRMASFQPTLMQDPIQSPDYASFALGWIALITHDQVTGHTAAARRTLQTVRTLYGEACQDGTHSRGSATMGWACIDATRGLAYLLAAIGRLDEGWALLQRRAHHNPNGHMAWQLGLSFEDLVDAAIIAWAREGDLDRALNLHVSASYRPPFLVIAHGLADGDKSPCPLMGNWTCQ</sequence>
<evidence type="ECO:0000313" key="2">
    <source>
        <dbReference type="EMBL" id="TWB56078.1"/>
    </source>
</evidence>
<feature type="chain" id="PRO_5022184176" description="Tetratricopeptide repeat protein" evidence="1">
    <location>
        <begin position="22"/>
        <end position="529"/>
    </location>
</feature>
<dbReference type="EMBL" id="VITT01000013">
    <property type="protein sequence ID" value="TWB56078.1"/>
    <property type="molecule type" value="Genomic_DNA"/>
</dbReference>
<dbReference type="AlphaFoldDB" id="A0A560IAL8"/>
<proteinExistence type="predicted"/>
<evidence type="ECO:0008006" key="4">
    <source>
        <dbReference type="Google" id="ProtNLM"/>
    </source>
</evidence>
<protein>
    <recommendedName>
        <fullName evidence="4">Tetratricopeptide repeat protein</fullName>
    </recommendedName>
</protein>
<organism evidence="2 3">
    <name type="scientific">Nitrospirillum amazonense</name>
    <dbReference type="NCBI Taxonomy" id="28077"/>
    <lineage>
        <taxon>Bacteria</taxon>
        <taxon>Pseudomonadati</taxon>
        <taxon>Pseudomonadota</taxon>
        <taxon>Alphaproteobacteria</taxon>
        <taxon>Rhodospirillales</taxon>
        <taxon>Azospirillaceae</taxon>
        <taxon>Nitrospirillum</taxon>
    </lineage>
</organism>
<keyword evidence="1" id="KW-0732">Signal</keyword>
<feature type="signal peptide" evidence="1">
    <location>
        <begin position="1"/>
        <end position="21"/>
    </location>
</feature>
<dbReference type="Proteomes" id="UP000318050">
    <property type="component" value="Unassembled WGS sequence"/>
</dbReference>
<reference evidence="2 3" key="1">
    <citation type="submission" date="2019-06" db="EMBL/GenBank/DDBJ databases">
        <title>Genomic Encyclopedia of Type Strains, Phase IV (KMG-V): Genome sequencing to study the core and pangenomes of soil and plant-associated prokaryotes.</title>
        <authorList>
            <person name="Whitman W."/>
        </authorList>
    </citation>
    <scope>NUCLEOTIDE SEQUENCE [LARGE SCALE GENOMIC DNA]</scope>
    <source>
        <strain evidence="2 3">BR 11140</strain>
    </source>
</reference>
<evidence type="ECO:0000313" key="3">
    <source>
        <dbReference type="Proteomes" id="UP000318050"/>
    </source>
</evidence>
<comment type="caution">
    <text evidence="2">The sequence shown here is derived from an EMBL/GenBank/DDBJ whole genome shotgun (WGS) entry which is preliminary data.</text>
</comment>
<accession>A0A560IAL8</accession>
<evidence type="ECO:0000256" key="1">
    <source>
        <dbReference type="SAM" id="SignalP"/>
    </source>
</evidence>